<organism evidence="1 2">
    <name type="scientific">Microcystis phage Mvi-JY20</name>
    <dbReference type="NCBI Taxonomy" id="3128146"/>
    <lineage>
        <taxon>Viruses</taxon>
        <taxon>Duplodnaviria</taxon>
        <taxon>Heunggongvirae</taxon>
        <taxon>Uroviricota</taxon>
        <taxon>Caudoviricetes</taxon>
    </lineage>
</organism>
<protein>
    <recommendedName>
        <fullName evidence="3">Transposase</fullName>
    </recommendedName>
</protein>
<sequence length="61" mass="6958">MKSVNPPKGKVHEKMVKAAKLIMRGYPIQYTCKVLRLSTATYYKYQHLYAGTGVTVWHGKS</sequence>
<accession>A0AAX4QG32</accession>
<dbReference type="Proteomes" id="UP001459105">
    <property type="component" value="Segment"/>
</dbReference>
<reference evidence="1" key="1">
    <citation type="submission" date="2024-03" db="EMBL/GenBank/DDBJ databases">
        <authorList>
            <person name="Lin W."/>
            <person name="Li D."/>
            <person name="Tong Y."/>
        </authorList>
    </citation>
    <scope>NUCLEOTIDE SEQUENCE</scope>
</reference>
<evidence type="ECO:0008006" key="3">
    <source>
        <dbReference type="Google" id="ProtNLM"/>
    </source>
</evidence>
<dbReference type="EMBL" id="PP438412">
    <property type="protein sequence ID" value="XAI95423.1"/>
    <property type="molecule type" value="Genomic_DNA"/>
</dbReference>
<evidence type="ECO:0000313" key="1">
    <source>
        <dbReference type="EMBL" id="XAI95423.1"/>
    </source>
</evidence>
<name>A0AAX4QG32_9CAUD</name>
<evidence type="ECO:0000313" key="2">
    <source>
        <dbReference type="Proteomes" id="UP001459105"/>
    </source>
</evidence>
<proteinExistence type="predicted"/>